<accession>A0A545UE84</accession>
<dbReference type="AlphaFoldDB" id="A0A545UE84"/>
<feature type="transmembrane region" description="Helical" evidence="1">
    <location>
        <begin position="92"/>
        <end position="113"/>
    </location>
</feature>
<evidence type="ECO:0000313" key="3">
    <source>
        <dbReference type="Proteomes" id="UP000315439"/>
    </source>
</evidence>
<dbReference type="RefSeq" id="WP_142893440.1">
    <property type="nucleotide sequence ID" value="NZ_ML660163.1"/>
</dbReference>
<keyword evidence="3" id="KW-1185">Reference proteome</keyword>
<organism evidence="2 3">
    <name type="scientific">Aliikangiella coralliicola</name>
    <dbReference type="NCBI Taxonomy" id="2592383"/>
    <lineage>
        <taxon>Bacteria</taxon>
        <taxon>Pseudomonadati</taxon>
        <taxon>Pseudomonadota</taxon>
        <taxon>Gammaproteobacteria</taxon>
        <taxon>Oceanospirillales</taxon>
        <taxon>Pleioneaceae</taxon>
        <taxon>Aliikangiella</taxon>
    </lineage>
</organism>
<comment type="caution">
    <text evidence="2">The sequence shown here is derived from an EMBL/GenBank/DDBJ whole genome shotgun (WGS) entry which is preliminary data.</text>
</comment>
<dbReference type="OrthoDB" id="6400072at2"/>
<reference evidence="2 3" key="1">
    <citation type="submission" date="2019-07" db="EMBL/GenBank/DDBJ databases">
        <title>Draft genome for Aliikangiella sp. M105.</title>
        <authorList>
            <person name="Wang G."/>
        </authorList>
    </citation>
    <scope>NUCLEOTIDE SEQUENCE [LARGE SCALE GENOMIC DNA]</scope>
    <source>
        <strain evidence="2 3">M105</strain>
    </source>
</reference>
<feature type="transmembrane region" description="Helical" evidence="1">
    <location>
        <begin position="12"/>
        <end position="32"/>
    </location>
</feature>
<feature type="transmembrane region" description="Helical" evidence="1">
    <location>
        <begin position="119"/>
        <end position="136"/>
    </location>
</feature>
<evidence type="ECO:0000256" key="1">
    <source>
        <dbReference type="SAM" id="Phobius"/>
    </source>
</evidence>
<gene>
    <name evidence="2" type="ORF">FLL46_10355</name>
</gene>
<name>A0A545UE84_9GAMM</name>
<feature type="transmembrane region" description="Helical" evidence="1">
    <location>
        <begin position="62"/>
        <end position="80"/>
    </location>
</feature>
<dbReference type="Proteomes" id="UP000315439">
    <property type="component" value="Unassembled WGS sequence"/>
</dbReference>
<keyword evidence="1" id="KW-0812">Transmembrane</keyword>
<dbReference type="Pfam" id="PF14248">
    <property type="entry name" value="DUF4345"/>
    <property type="match status" value="1"/>
</dbReference>
<protein>
    <submittedName>
        <fullName evidence="2">DUF4345 domain-containing protein</fullName>
    </submittedName>
</protein>
<proteinExistence type="predicted"/>
<keyword evidence="1" id="KW-0472">Membrane</keyword>
<dbReference type="EMBL" id="VIKS01000006">
    <property type="protein sequence ID" value="TQV87779.1"/>
    <property type="molecule type" value="Genomic_DNA"/>
</dbReference>
<dbReference type="InterPro" id="IPR025597">
    <property type="entry name" value="DUF4345"/>
</dbReference>
<keyword evidence="1" id="KW-1133">Transmembrane helix</keyword>
<evidence type="ECO:0000313" key="2">
    <source>
        <dbReference type="EMBL" id="TQV87779.1"/>
    </source>
</evidence>
<sequence length="148" mass="16386">MSQFNLVEKRIFQVLVVILAIICFIPGGGGAFGGLNVSSSMAGGELLFTSESNLRGFVDNQYRFGFGVFFTQGLVLLFFLRNIQQHANLFRFAALSLFIGGFARATNIIEFGIVDSAVVAPTVIELGVIPLLLLWHQRLIKKLNLREY</sequence>